<sequence>MPVMRECLDVPGNALRFRDMAVGMVGKADFVLNGVFDITRSAAGTDQIVVMLTKCRDHVSANTCEHFQTWRFRKGVCRIMFGDGSIGASFQKYVSPRPACPAVKGTYTIRNATVDMKLLQTLPLPLEGNVWLVRFIINESSRKVHMCSDTEMRFHRVRDD</sequence>
<proteinExistence type="predicted"/>
<evidence type="ECO:0000313" key="1">
    <source>
        <dbReference type="EMBL" id="KAJ1526185.1"/>
    </source>
</evidence>
<comment type="caution">
    <text evidence="1">The sequence shown here is derived from an EMBL/GenBank/DDBJ whole genome shotgun (WGS) entry which is preliminary data.</text>
</comment>
<dbReference type="EMBL" id="JAPTSV010000007">
    <property type="protein sequence ID" value="KAJ1526185.1"/>
    <property type="molecule type" value="Genomic_DNA"/>
</dbReference>
<dbReference type="AlphaFoldDB" id="A0AAV7XRU1"/>
<reference evidence="1" key="1">
    <citation type="submission" date="2022-12" db="EMBL/GenBank/DDBJ databases">
        <title>Chromosome-level genome assembly of the bean flower thrips Megalurothrips usitatus.</title>
        <authorList>
            <person name="Ma L."/>
            <person name="Liu Q."/>
            <person name="Li H."/>
            <person name="Cai W."/>
        </authorList>
    </citation>
    <scope>NUCLEOTIDE SEQUENCE</scope>
    <source>
        <strain evidence="1">Cailab_2022a</strain>
    </source>
</reference>
<dbReference type="Proteomes" id="UP001075354">
    <property type="component" value="Chromosome 7"/>
</dbReference>
<gene>
    <name evidence="1" type="ORF">ONE63_009344</name>
</gene>
<accession>A0AAV7XRU1</accession>
<name>A0AAV7XRU1_9NEOP</name>
<organism evidence="1 2">
    <name type="scientific">Megalurothrips usitatus</name>
    <name type="common">bean blossom thrips</name>
    <dbReference type="NCBI Taxonomy" id="439358"/>
    <lineage>
        <taxon>Eukaryota</taxon>
        <taxon>Metazoa</taxon>
        <taxon>Ecdysozoa</taxon>
        <taxon>Arthropoda</taxon>
        <taxon>Hexapoda</taxon>
        <taxon>Insecta</taxon>
        <taxon>Pterygota</taxon>
        <taxon>Neoptera</taxon>
        <taxon>Paraneoptera</taxon>
        <taxon>Thysanoptera</taxon>
        <taxon>Terebrantia</taxon>
        <taxon>Thripoidea</taxon>
        <taxon>Thripidae</taxon>
        <taxon>Megalurothrips</taxon>
    </lineage>
</organism>
<protein>
    <submittedName>
        <fullName evidence="1">Uncharacterized protein</fullName>
    </submittedName>
</protein>
<evidence type="ECO:0000313" key="2">
    <source>
        <dbReference type="Proteomes" id="UP001075354"/>
    </source>
</evidence>
<keyword evidence="2" id="KW-1185">Reference proteome</keyword>